<dbReference type="GO" id="GO:0120293">
    <property type="term" value="C:dynein axonemal particle"/>
    <property type="evidence" value="ECO:0007669"/>
    <property type="project" value="UniProtKB-SubCell"/>
</dbReference>
<dbReference type="PANTHER" id="PTHR12442:SF12">
    <property type="entry name" value="DYNEIN AXONEMAL INTERMEDIATE CHAIN 4"/>
    <property type="match status" value="1"/>
</dbReference>
<dbReference type="InterPro" id="IPR015943">
    <property type="entry name" value="WD40/YVTN_repeat-like_dom_sf"/>
</dbReference>
<keyword evidence="3" id="KW-0963">Cytoplasm</keyword>
<dbReference type="AlphaFoldDB" id="A0A5J4WQF9"/>
<evidence type="ECO:0000313" key="12">
    <source>
        <dbReference type="EMBL" id="KAA6397191.1"/>
    </source>
</evidence>
<proteinExistence type="predicted"/>
<keyword evidence="8" id="KW-0206">Cytoskeleton</keyword>
<name>A0A5J4WQF9_9EUKA</name>
<dbReference type="GO" id="GO:0045503">
    <property type="term" value="F:dynein light chain binding"/>
    <property type="evidence" value="ECO:0007669"/>
    <property type="project" value="TreeGrafter"/>
</dbReference>
<feature type="compositionally biased region" description="Basic and acidic residues" evidence="11">
    <location>
        <begin position="375"/>
        <end position="387"/>
    </location>
</feature>
<evidence type="ECO:0000256" key="7">
    <source>
        <dbReference type="ARBA" id="ARBA00023069"/>
    </source>
</evidence>
<evidence type="ECO:0000256" key="5">
    <source>
        <dbReference type="ARBA" id="ARBA00022737"/>
    </source>
</evidence>
<dbReference type="GO" id="GO:0005858">
    <property type="term" value="C:axonemal dynein complex"/>
    <property type="evidence" value="ECO:0007669"/>
    <property type="project" value="TreeGrafter"/>
</dbReference>
<feature type="non-terminal residue" evidence="12">
    <location>
        <position position="723"/>
    </location>
</feature>
<accession>A0A5J4WQF9</accession>
<evidence type="ECO:0000256" key="2">
    <source>
        <dbReference type="ARBA" id="ARBA00004430"/>
    </source>
</evidence>
<feature type="compositionally biased region" description="Basic and acidic residues" evidence="11">
    <location>
        <begin position="621"/>
        <end position="636"/>
    </location>
</feature>
<dbReference type="Gene3D" id="2.130.10.10">
    <property type="entry name" value="YVTN repeat-like/Quinoprotein amine dehydrogenase"/>
    <property type="match status" value="1"/>
</dbReference>
<dbReference type="OrthoDB" id="10259804at2759"/>
<keyword evidence="6" id="KW-0282">Flagellum</keyword>
<keyword evidence="7" id="KW-0969">Cilium</keyword>
<evidence type="ECO:0000256" key="11">
    <source>
        <dbReference type="SAM" id="MobiDB-lite"/>
    </source>
</evidence>
<evidence type="ECO:0000256" key="1">
    <source>
        <dbReference type="ARBA" id="ARBA00004230"/>
    </source>
</evidence>
<evidence type="ECO:0000313" key="13">
    <source>
        <dbReference type="Proteomes" id="UP000324800"/>
    </source>
</evidence>
<comment type="caution">
    <text evidence="12">The sequence shown here is derived from an EMBL/GenBank/DDBJ whole genome shotgun (WGS) entry which is preliminary data.</text>
</comment>
<feature type="compositionally biased region" description="Low complexity" evidence="11">
    <location>
        <begin position="638"/>
        <end position="647"/>
    </location>
</feature>
<feature type="compositionally biased region" description="Basic and acidic residues" evidence="11">
    <location>
        <begin position="254"/>
        <end position="298"/>
    </location>
</feature>
<evidence type="ECO:0000256" key="6">
    <source>
        <dbReference type="ARBA" id="ARBA00022846"/>
    </source>
</evidence>
<dbReference type="EMBL" id="SNRW01001237">
    <property type="protein sequence ID" value="KAA6397191.1"/>
    <property type="molecule type" value="Genomic_DNA"/>
</dbReference>
<dbReference type="Proteomes" id="UP000324800">
    <property type="component" value="Unassembled WGS sequence"/>
</dbReference>
<dbReference type="GO" id="GO:0031514">
    <property type="term" value="C:motile cilium"/>
    <property type="evidence" value="ECO:0007669"/>
    <property type="project" value="UniProtKB-SubCell"/>
</dbReference>
<keyword evidence="5" id="KW-0677">Repeat</keyword>
<feature type="region of interest" description="Disordered" evidence="11">
    <location>
        <begin position="621"/>
        <end position="647"/>
    </location>
</feature>
<evidence type="ECO:0000256" key="9">
    <source>
        <dbReference type="ARBA" id="ARBA00023273"/>
    </source>
</evidence>
<dbReference type="GO" id="GO:0045504">
    <property type="term" value="F:dynein heavy chain binding"/>
    <property type="evidence" value="ECO:0007669"/>
    <property type="project" value="TreeGrafter"/>
</dbReference>
<evidence type="ECO:0000256" key="10">
    <source>
        <dbReference type="ARBA" id="ARBA00024190"/>
    </source>
</evidence>
<feature type="region of interest" description="Disordered" evidence="11">
    <location>
        <begin position="254"/>
        <end position="318"/>
    </location>
</feature>
<feature type="compositionally biased region" description="Polar residues" evidence="11">
    <location>
        <begin position="299"/>
        <end position="309"/>
    </location>
</feature>
<dbReference type="SUPFAM" id="SSF50978">
    <property type="entry name" value="WD40 repeat-like"/>
    <property type="match status" value="1"/>
</dbReference>
<protein>
    <submittedName>
        <fullName evidence="12">Uncharacterized protein</fullName>
    </submittedName>
</protein>
<dbReference type="InterPro" id="IPR036322">
    <property type="entry name" value="WD40_repeat_dom_sf"/>
</dbReference>
<dbReference type="GO" id="GO:0003341">
    <property type="term" value="P:cilium movement"/>
    <property type="evidence" value="ECO:0007669"/>
    <property type="project" value="TreeGrafter"/>
</dbReference>
<feature type="compositionally biased region" description="Basic and acidic residues" evidence="11">
    <location>
        <begin position="407"/>
        <end position="433"/>
    </location>
</feature>
<feature type="compositionally biased region" description="Polar residues" evidence="11">
    <location>
        <begin position="389"/>
        <end position="403"/>
    </location>
</feature>
<evidence type="ECO:0000256" key="8">
    <source>
        <dbReference type="ARBA" id="ARBA00023212"/>
    </source>
</evidence>
<evidence type="ECO:0000256" key="3">
    <source>
        <dbReference type="ARBA" id="ARBA00022490"/>
    </source>
</evidence>
<dbReference type="PANTHER" id="PTHR12442">
    <property type="entry name" value="DYNEIN INTERMEDIATE CHAIN"/>
    <property type="match status" value="1"/>
</dbReference>
<gene>
    <name evidence="12" type="ORF">EZS28_007279</name>
</gene>
<feature type="region of interest" description="Disordered" evidence="11">
    <location>
        <begin position="1"/>
        <end position="82"/>
    </location>
</feature>
<sequence length="723" mass="79442">MAFTFPDVEPPQQPEPSSFYASFPPGTIGDPPATLDGIQTSDLITDDQMFFATKKGKKRRKRGRDIQKQDKRKGRDKMGSRAESTYNLSSFLDSTFTHSQTQSQDSEDFSENDSVANSLAGTGVVSEDDDNVKAAQQINVPLTFDQDPTHEPTDENELEKIHNVVLTETDTFYLLQMEQMVLPLEKPDLPATIIVREKNQEYLQYKKNITADLQVERSMITTENQALVQTGIKAKLSVTSIIFHKIQQERKLEMEREKQQVGEEIDGQGKDGKDIGKKDYKDTSRKDLPGRNLSHDVSRTSLSGSQTTSKGGGEGRGMMNINEQLAQLYDPKQGSIDDQVSKIGTYVDVPKYDKSTQCSEAVIFDVYQEAEKSAAQDGISRGDRDETASFASHSSTRTGGTEISSEEGTKGKDSSKPKKEGDKPKEESKEGEKKKKRRETEDDENSLPMQTIRKLARIEQRLSMMEACVLHNVHDKEVKIYRGMEKIPFRKGYEHTPTIHNLWRWELPHIIGGGVGEKPAPIITSATSLAGADAAAAERASELGALGGLIDTSGLLGGFTGLGGLGGFDDGLSGNANAIQVSHKFSISSMSLNKYNKDMLAVSYIPNLNYTKGGLNSSSDLMKKNDATKGKSDKNDPSTSSLSQSASQIIKPSDITSGIVCFWSLKNLRYPLHHLETSSSPISIDFSQAHPSVLSTGSLDGSVALYDIRARIASGQQQKKDDL</sequence>
<feature type="region of interest" description="Disordered" evidence="11">
    <location>
        <begin position="375"/>
        <end position="451"/>
    </location>
</feature>
<keyword evidence="4" id="KW-0853">WD repeat</keyword>
<comment type="subcellular location">
    <subcellularLocation>
        <location evidence="1">Cell projection</location>
        <location evidence="1">Cilium</location>
        <location evidence="1">Flagellum</location>
    </subcellularLocation>
    <subcellularLocation>
        <location evidence="2">Cytoplasm</location>
        <location evidence="2">Cytoskeleton</location>
        <location evidence="2">Cilium axoneme</location>
    </subcellularLocation>
    <subcellularLocation>
        <location evidence="10">Dynein axonemal particle</location>
    </subcellularLocation>
</comment>
<evidence type="ECO:0000256" key="4">
    <source>
        <dbReference type="ARBA" id="ARBA00022574"/>
    </source>
</evidence>
<organism evidence="12 13">
    <name type="scientific">Streblomastix strix</name>
    <dbReference type="NCBI Taxonomy" id="222440"/>
    <lineage>
        <taxon>Eukaryota</taxon>
        <taxon>Metamonada</taxon>
        <taxon>Preaxostyla</taxon>
        <taxon>Oxymonadida</taxon>
        <taxon>Streblomastigidae</taxon>
        <taxon>Streblomastix</taxon>
    </lineage>
</organism>
<feature type="compositionally biased region" description="Basic residues" evidence="11">
    <location>
        <begin position="54"/>
        <end position="63"/>
    </location>
</feature>
<reference evidence="12 13" key="1">
    <citation type="submission" date="2019-03" db="EMBL/GenBank/DDBJ databases">
        <title>Single cell metagenomics reveals metabolic interactions within the superorganism composed of flagellate Streblomastix strix and complex community of Bacteroidetes bacteria on its surface.</title>
        <authorList>
            <person name="Treitli S.C."/>
            <person name="Kolisko M."/>
            <person name="Husnik F."/>
            <person name="Keeling P."/>
            <person name="Hampl V."/>
        </authorList>
    </citation>
    <scope>NUCLEOTIDE SEQUENCE [LARGE SCALE GENOMIC DNA]</scope>
    <source>
        <strain evidence="12">ST1C</strain>
    </source>
</reference>
<dbReference type="InterPro" id="IPR050687">
    <property type="entry name" value="Dynein_IC"/>
</dbReference>
<keyword evidence="9" id="KW-0966">Cell projection</keyword>